<comment type="caution">
    <text evidence="1">The sequence shown here is derived from an EMBL/GenBank/DDBJ whole genome shotgun (WGS) entry which is preliminary data.</text>
</comment>
<dbReference type="AlphaFoldDB" id="A0A948WZ50"/>
<name>A0A948WZ50_9GAMM</name>
<dbReference type="PANTHER" id="PTHR42967">
    <property type="entry name" value="METAL DEPENDENT HYDROLASE"/>
    <property type="match status" value="1"/>
</dbReference>
<dbReference type="SUPFAM" id="SSF56281">
    <property type="entry name" value="Metallo-hydrolase/oxidoreductase"/>
    <property type="match status" value="1"/>
</dbReference>
<dbReference type="Proteomes" id="UP000733611">
    <property type="component" value="Unassembled WGS sequence"/>
</dbReference>
<accession>A0A948WZ50</accession>
<reference evidence="1" key="2">
    <citation type="submission" date="2021-04" db="EMBL/GenBank/DDBJ databases">
        <authorList>
            <person name="Gilroy R."/>
        </authorList>
    </citation>
    <scope>NUCLEOTIDE SEQUENCE</scope>
    <source>
        <strain evidence="1">378</strain>
    </source>
</reference>
<proteinExistence type="predicted"/>
<gene>
    <name evidence="1" type="ORF">H9847_02370</name>
</gene>
<protein>
    <recommendedName>
        <fullName evidence="3">MBL fold metallo-hydrolase</fullName>
    </recommendedName>
</protein>
<dbReference type="InterPro" id="IPR036866">
    <property type="entry name" value="RibonucZ/Hydroxyglut_hydro"/>
</dbReference>
<evidence type="ECO:0008006" key="3">
    <source>
        <dbReference type="Google" id="ProtNLM"/>
    </source>
</evidence>
<reference evidence="1" key="1">
    <citation type="journal article" date="2021" name="PeerJ">
        <title>Extensive microbial diversity within the chicken gut microbiome revealed by metagenomics and culture.</title>
        <authorList>
            <person name="Gilroy R."/>
            <person name="Ravi A."/>
            <person name="Getino M."/>
            <person name="Pursley I."/>
            <person name="Horton D.L."/>
            <person name="Alikhan N.F."/>
            <person name="Baker D."/>
            <person name="Gharbi K."/>
            <person name="Hall N."/>
            <person name="Watson M."/>
            <person name="Adriaenssens E.M."/>
            <person name="Foster-Nyarko E."/>
            <person name="Jarju S."/>
            <person name="Secka A."/>
            <person name="Antonio M."/>
            <person name="Oren A."/>
            <person name="Chaudhuri R.R."/>
            <person name="La Ragione R."/>
            <person name="Hildebrand F."/>
            <person name="Pallen M.J."/>
        </authorList>
    </citation>
    <scope>NUCLEOTIDE SEQUENCE</scope>
    <source>
        <strain evidence="1">378</strain>
    </source>
</reference>
<evidence type="ECO:0000313" key="1">
    <source>
        <dbReference type="EMBL" id="MBU3843704.1"/>
    </source>
</evidence>
<dbReference type="EMBL" id="JAHLFE010000044">
    <property type="protein sequence ID" value="MBU3843704.1"/>
    <property type="molecule type" value="Genomic_DNA"/>
</dbReference>
<evidence type="ECO:0000313" key="2">
    <source>
        <dbReference type="Proteomes" id="UP000733611"/>
    </source>
</evidence>
<sequence>MRRLTFLYHSGFLLESDSAYVVCDFFLDGWQQRQASSRSSDGQGIVPLIGTEREVFNPAIHQDMQVSSPDEQAVGVLAQLFTHLDKPCFFLASHFHRDHFNPFIMRIYDYVQAQRAQGKDIPAVHLVLSSDIRRTRKKMCLPYMEQGAISFLAKGESVSFPEANLQVEAFGSTDVGGSFLFTLDGAQYFHAGDLNEWHWQEESTASEIKAARSLYARELDFIAEKASSNAPLTAVMFPCDPRMKVSYFTGATKFLRRLPASLLVPMHMWEEPQTVVAALKEEPWLSKWQLFTGVQEQPLPLAMQPCAALEGKEGSGTKYTGLVWIAEHAGDYCVL</sequence>
<dbReference type="PANTHER" id="PTHR42967:SF1">
    <property type="entry name" value="MBL FOLD METALLO-HYDROLASE"/>
    <property type="match status" value="1"/>
</dbReference>
<organism evidence="1 2">
    <name type="scientific">Candidatus Anaerobiospirillum pullicola</name>
    <dbReference type="NCBI Taxonomy" id="2838451"/>
    <lineage>
        <taxon>Bacteria</taxon>
        <taxon>Pseudomonadati</taxon>
        <taxon>Pseudomonadota</taxon>
        <taxon>Gammaproteobacteria</taxon>
        <taxon>Aeromonadales</taxon>
        <taxon>Succinivibrionaceae</taxon>
        <taxon>Anaerobiospirillum</taxon>
    </lineage>
</organism>
<dbReference type="Gene3D" id="3.60.15.10">
    <property type="entry name" value="Ribonuclease Z/Hydroxyacylglutathione hydrolase-like"/>
    <property type="match status" value="1"/>
</dbReference>